<reference evidence="8" key="2">
    <citation type="submission" date="2018-02" db="UniProtKB">
        <authorList>
            <consortium name="EnsemblPlants"/>
        </authorList>
    </citation>
    <scope>IDENTIFICATION</scope>
    <source>
        <strain evidence="8">Williams 82</strain>
    </source>
</reference>
<dbReference type="InterPro" id="IPR002182">
    <property type="entry name" value="NB-ARC"/>
</dbReference>
<feature type="domain" description="Disease resistance N-terminal" evidence="5">
    <location>
        <begin position="47"/>
        <end position="92"/>
    </location>
</feature>
<proteinExistence type="predicted"/>
<dbReference type="Pfam" id="PF25019">
    <property type="entry name" value="LRR_R13L1-DRL21"/>
    <property type="match status" value="1"/>
</dbReference>
<dbReference type="InterPro" id="IPR032675">
    <property type="entry name" value="LRR_dom_sf"/>
</dbReference>
<dbReference type="Pfam" id="PF18052">
    <property type="entry name" value="Rx_N"/>
    <property type="match status" value="1"/>
</dbReference>
<dbReference type="PANTHER" id="PTHR47186">
    <property type="entry name" value="LEUCINE-RICH REPEAT-CONTAINING PROTEIN 57"/>
    <property type="match status" value="1"/>
</dbReference>
<organism evidence="7">
    <name type="scientific">Glycine max</name>
    <name type="common">Soybean</name>
    <name type="synonym">Glycine hispida</name>
    <dbReference type="NCBI Taxonomy" id="3847"/>
    <lineage>
        <taxon>Eukaryota</taxon>
        <taxon>Viridiplantae</taxon>
        <taxon>Streptophyta</taxon>
        <taxon>Embryophyta</taxon>
        <taxon>Tracheophyta</taxon>
        <taxon>Spermatophyta</taxon>
        <taxon>Magnoliopsida</taxon>
        <taxon>eudicotyledons</taxon>
        <taxon>Gunneridae</taxon>
        <taxon>Pentapetalae</taxon>
        <taxon>rosids</taxon>
        <taxon>fabids</taxon>
        <taxon>Fabales</taxon>
        <taxon>Fabaceae</taxon>
        <taxon>Papilionoideae</taxon>
        <taxon>50 kb inversion clade</taxon>
        <taxon>NPAAA clade</taxon>
        <taxon>indigoferoid/millettioid clade</taxon>
        <taxon>Phaseoleae</taxon>
        <taxon>Glycine</taxon>
        <taxon>Glycine subgen. Soja</taxon>
    </lineage>
</organism>
<evidence type="ECO:0000256" key="2">
    <source>
        <dbReference type="ARBA" id="ARBA00022741"/>
    </source>
</evidence>
<sequence length="364" mass="42154">MRKKKKVLEKEEEKTDLRARENVKTCCKASREFQDFFSSRKLNVFLLDELKIKLLALNVVLNDAEEKQIIDLAVKAWLDELKDVVYDAKDFVSRRVSYRTITYSLVEFFLVEKEDDKEKLLNMLLFDDEKKNNIEVITIIGMGGLGKTTLAQSLYNDSEVQKSMGSVGDDCYNELLSRSLIEKDNVEVNRNFKMQDLIYDLSRLVSGKSSCNIEHDFSFTSIKMLPEATFMLYNLHTLKLLNCKFLIQLLRQIGNLVNLRHLDISGTNLGLPTQICKLQDLPTLTSFVISKQDGLRIMEFRRFPHLWDKLSILELQNVNDVMDAIQANLKKKEQIEELVLEWDNDPQDSQIAKDVLQNLQPSTN</sequence>
<dbReference type="Gene3D" id="3.80.10.10">
    <property type="entry name" value="Ribonuclease Inhibitor"/>
    <property type="match status" value="1"/>
</dbReference>
<feature type="domain" description="R13L1/DRL21-like LRR repeat region" evidence="6">
    <location>
        <begin position="299"/>
        <end position="364"/>
    </location>
</feature>
<name>A0A0R0E734_SOYBN</name>
<dbReference type="EMBL" id="CM000853">
    <property type="protein sequence ID" value="KRG89871.1"/>
    <property type="molecule type" value="Genomic_DNA"/>
</dbReference>
<evidence type="ECO:0000259" key="5">
    <source>
        <dbReference type="Pfam" id="PF18052"/>
    </source>
</evidence>
<keyword evidence="1" id="KW-0677">Repeat</keyword>
<keyword evidence="2" id="KW-0547">Nucleotide-binding</keyword>
<dbReference type="Gene3D" id="3.40.50.300">
    <property type="entry name" value="P-loop containing nucleotide triphosphate hydrolases"/>
    <property type="match status" value="1"/>
</dbReference>
<evidence type="ECO:0000313" key="9">
    <source>
        <dbReference type="Proteomes" id="UP000008827"/>
    </source>
</evidence>
<dbReference type="Pfam" id="PF00931">
    <property type="entry name" value="NB-ARC"/>
    <property type="match status" value="1"/>
</dbReference>
<dbReference type="GO" id="GO:0051707">
    <property type="term" value="P:response to other organism"/>
    <property type="evidence" value="ECO:0007669"/>
    <property type="project" value="UniProtKB-ARBA"/>
</dbReference>
<reference evidence="7" key="3">
    <citation type="submission" date="2018-07" db="EMBL/GenBank/DDBJ databases">
        <title>WGS assembly of Glycine max.</title>
        <authorList>
            <person name="Schmutz J."/>
            <person name="Cannon S."/>
            <person name="Schlueter J."/>
            <person name="Ma J."/>
            <person name="Mitros T."/>
            <person name="Nelson W."/>
            <person name="Hyten D."/>
            <person name="Song Q."/>
            <person name="Thelen J."/>
            <person name="Cheng J."/>
            <person name="Xu D."/>
            <person name="Hellsten U."/>
            <person name="May G."/>
            <person name="Yu Y."/>
            <person name="Sakurai T."/>
            <person name="Umezawa T."/>
            <person name="Bhattacharyya M."/>
            <person name="Sandhu D."/>
            <person name="Valliyodan B."/>
            <person name="Lindquist E."/>
            <person name="Peto M."/>
            <person name="Grant D."/>
            <person name="Shu S."/>
            <person name="Goodstein D."/>
            <person name="Barry K."/>
            <person name="Futrell-Griggs M."/>
            <person name="Abernathy B."/>
            <person name="Du J."/>
            <person name="Tian Z."/>
            <person name="Zhu L."/>
            <person name="Gill N."/>
            <person name="Joshi T."/>
            <person name="Libault M."/>
            <person name="Sethuraman A."/>
            <person name="Zhang X."/>
            <person name="Shinozaki K."/>
            <person name="Nguyen H."/>
            <person name="Wing R."/>
            <person name="Cregan P."/>
            <person name="Specht J."/>
            <person name="Grimwood J."/>
            <person name="Rokhsar D."/>
            <person name="Stacey G."/>
            <person name="Shoemaker R."/>
            <person name="Jackson S."/>
        </authorList>
    </citation>
    <scope>NUCLEOTIDE SEQUENCE</scope>
    <source>
        <tissue evidence="7">Callus</tissue>
    </source>
</reference>
<evidence type="ECO:0000256" key="1">
    <source>
        <dbReference type="ARBA" id="ARBA00022737"/>
    </source>
</evidence>
<dbReference type="AlphaFoldDB" id="A0A0R0E734"/>
<evidence type="ECO:0000313" key="7">
    <source>
        <dbReference type="EMBL" id="KRG89871.1"/>
    </source>
</evidence>
<dbReference type="GO" id="GO:0006952">
    <property type="term" value="P:defense response"/>
    <property type="evidence" value="ECO:0007669"/>
    <property type="project" value="UniProtKB-KW"/>
</dbReference>
<keyword evidence="9" id="KW-1185">Reference proteome</keyword>
<evidence type="ECO:0000313" key="8">
    <source>
        <dbReference type="EnsemblPlants" id="KRG89871"/>
    </source>
</evidence>
<dbReference type="Gramene" id="KRG89871">
    <property type="protein sequence ID" value="KRG89871"/>
    <property type="gene ID" value="GLYMA_20G052700"/>
</dbReference>
<dbReference type="PaxDb" id="3847-GLYMA20G12061.1"/>
<dbReference type="GO" id="GO:0043531">
    <property type="term" value="F:ADP binding"/>
    <property type="evidence" value="ECO:0007669"/>
    <property type="project" value="InterPro"/>
</dbReference>
<dbReference type="SUPFAM" id="SSF52047">
    <property type="entry name" value="RNI-like"/>
    <property type="match status" value="1"/>
</dbReference>
<dbReference type="EnsemblPlants" id="KRG89871">
    <property type="protein sequence ID" value="KRG89871"/>
    <property type="gene ID" value="GLYMA_20G052700"/>
</dbReference>
<accession>A0A0R0E734</accession>
<evidence type="ECO:0000259" key="4">
    <source>
        <dbReference type="Pfam" id="PF00931"/>
    </source>
</evidence>
<keyword evidence="3" id="KW-0611">Plant defense</keyword>
<protein>
    <recommendedName>
        <fullName evidence="10">Rx N-terminal domain-containing protein</fullName>
    </recommendedName>
</protein>
<dbReference type="SUPFAM" id="SSF52540">
    <property type="entry name" value="P-loop containing nucleoside triphosphate hydrolases"/>
    <property type="match status" value="1"/>
</dbReference>
<evidence type="ECO:0000259" key="6">
    <source>
        <dbReference type="Pfam" id="PF25019"/>
    </source>
</evidence>
<dbReference type="InterPro" id="IPR027417">
    <property type="entry name" value="P-loop_NTPase"/>
</dbReference>
<evidence type="ECO:0000256" key="3">
    <source>
        <dbReference type="ARBA" id="ARBA00022821"/>
    </source>
</evidence>
<dbReference type="InterPro" id="IPR056789">
    <property type="entry name" value="LRR_R13L1-DRL21"/>
</dbReference>
<gene>
    <name evidence="7" type="ORF">GLYMA_20G052700</name>
</gene>
<dbReference type="Proteomes" id="UP000008827">
    <property type="component" value="Chromosome 20"/>
</dbReference>
<feature type="domain" description="NB-ARC" evidence="4">
    <location>
        <begin position="114"/>
        <end position="162"/>
    </location>
</feature>
<dbReference type="PANTHER" id="PTHR47186:SF18">
    <property type="entry name" value="RX N-TERMINAL DOMAIN-CONTAINING PROTEIN"/>
    <property type="match status" value="1"/>
</dbReference>
<dbReference type="InterPro" id="IPR041118">
    <property type="entry name" value="Rx_N"/>
</dbReference>
<reference evidence="7 8" key="1">
    <citation type="journal article" date="2010" name="Nature">
        <title>Genome sequence of the palaeopolyploid soybean.</title>
        <authorList>
            <person name="Schmutz J."/>
            <person name="Cannon S.B."/>
            <person name="Schlueter J."/>
            <person name="Ma J."/>
            <person name="Mitros T."/>
            <person name="Nelson W."/>
            <person name="Hyten D.L."/>
            <person name="Song Q."/>
            <person name="Thelen J.J."/>
            <person name="Cheng J."/>
            <person name="Xu D."/>
            <person name="Hellsten U."/>
            <person name="May G.D."/>
            <person name="Yu Y."/>
            <person name="Sakurai T."/>
            <person name="Umezawa T."/>
            <person name="Bhattacharyya M.K."/>
            <person name="Sandhu D."/>
            <person name="Valliyodan B."/>
            <person name="Lindquist E."/>
            <person name="Peto M."/>
            <person name="Grant D."/>
            <person name="Shu S."/>
            <person name="Goodstein D."/>
            <person name="Barry K."/>
            <person name="Futrell-Griggs M."/>
            <person name="Abernathy B."/>
            <person name="Du J."/>
            <person name="Tian Z."/>
            <person name="Zhu L."/>
            <person name="Gill N."/>
            <person name="Joshi T."/>
            <person name="Libault M."/>
            <person name="Sethuraman A."/>
            <person name="Zhang X.-C."/>
            <person name="Shinozaki K."/>
            <person name="Nguyen H.T."/>
            <person name="Wing R.A."/>
            <person name="Cregan P."/>
            <person name="Specht J."/>
            <person name="Grimwood J."/>
            <person name="Rokhsar D."/>
            <person name="Stacey G."/>
            <person name="Shoemaker R.C."/>
            <person name="Jackson S.A."/>
        </authorList>
    </citation>
    <scope>NUCLEOTIDE SEQUENCE</scope>
    <source>
        <strain evidence="8">cv. Williams 82</strain>
        <tissue evidence="7">Callus</tissue>
    </source>
</reference>
<dbReference type="Gene3D" id="1.20.5.4130">
    <property type="match status" value="1"/>
</dbReference>
<evidence type="ECO:0008006" key="10">
    <source>
        <dbReference type="Google" id="ProtNLM"/>
    </source>
</evidence>
<dbReference type="InParanoid" id="A0A0R0E734"/>